<dbReference type="Pfam" id="PF01381">
    <property type="entry name" value="HTH_3"/>
    <property type="match status" value="1"/>
</dbReference>
<dbReference type="Gene3D" id="1.10.260.40">
    <property type="entry name" value="lambda repressor-like DNA-binding domains"/>
    <property type="match status" value="1"/>
</dbReference>
<protein>
    <recommendedName>
        <fullName evidence="1">HTH cro/C1-type domain-containing protein</fullName>
    </recommendedName>
</protein>
<organism evidence="2 3">
    <name type="scientific">Aeoliella mucimassa</name>
    <dbReference type="NCBI Taxonomy" id="2527972"/>
    <lineage>
        <taxon>Bacteria</taxon>
        <taxon>Pseudomonadati</taxon>
        <taxon>Planctomycetota</taxon>
        <taxon>Planctomycetia</taxon>
        <taxon>Pirellulales</taxon>
        <taxon>Lacipirellulaceae</taxon>
        <taxon>Aeoliella</taxon>
    </lineage>
</organism>
<dbReference type="AlphaFoldDB" id="A0A518AUC3"/>
<keyword evidence="3" id="KW-1185">Reference proteome</keyword>
<dbReference type="OrthoDB" id="9800901at2"/>
<gene>
    <name evidence="2" type="ORF">Pan181_45570</name>
</gene>
<sequence length="79" mass="9151">MCRLYEVFVANTKREMKRQGLNQERLGERMGRRQSDVSNLLNRRKDVRLSTVELFAEALDVPPSKLMRIDPKAGTSKSQ</sequence>
<name>A0A518AUC3_9BACT</name>
<dbReference type="Proteomes" id="UP000315750">
    <property type="component" value="Chromosome"/>
</dbReference>
<accession>A0A518AUC3</accession>
<dbReference type="InterPro" id="IPR001387">
    <property type="entry name" value="Cro/C1-type_HTH"/>
</dbReference>
<dbReference type="EMBL" id="CP036278">
    <property type="protein sequence ID" value="QDU58323.1"/>
    <property type="molecule type" value="Genomic_DNA"/>
</dbReference>
<feature type="domain" description="HTH cro/C1-type" evidence="1">
    <location>
        <begin position="13"/>
        <end position="66"/>
    </location>
</feature>
<dbReference type="RefSeq" id="WP_145250108.1">
    <property type="nucleotide sequence ID" value="NZ_CP036278.1"/>
</dbReference>
<dbReference type="GO" id="GO:0003677">
    <property type="term" value="F:DNA binding"/>
    <property type="evidence" value="ECO:0007669"/>
    <property type="project" value="InterPro"/>
</dbReference>
<dbReference type="PROSITE" id="PS50943">
    <property type="entry name" value="HTH_CROC1"/>
    <property type="match status" value="1"/>
</dbReference>
<reference evidence="2 3" key="1">
    <citation type="submission" date="2019-02" db="EMBL/GenBank/DDBJ databases">
        <title>Deep-cultivation of Planctomycetes and their phenomic and genomic characterization uncovers novel biology.</title>
        <authorList>
            <person name="Wiegand S."/>
            <person name="Jogler M."/>
            <person name="Boedeker C."/>
            <person name="Pinto D."/>
            <person name="Vollmers J."/>
            <person name="Rivas-Marin E."/>
            <person name="Kohn T."/>
            <person name="Peeters S.H."/>
            <person name="Heuer A."/>
            <person name="Rast P."/>
            <person name="Oberbeckmann S."/>
            <person name="Bunk B."/>
            <person name="Jeske O."/>
            <person name="Meyerdierks A."/>
            <person name="Storesund J.E."/>
            <person name="Kallscheuer N."/>
            <person name="Luecker S."/>
            <person name="Lage O.M."/>
            <person name="Pohl T."/>
            <person name="Merkel B.J."/>
            <person name="Hornburger P."/>
            <person name="Mueller R.-W."/>
            <person name="Bruemmer F."/>
            <person name="Labrenz M."/>
            <person name="Spormann A.M."/>
            <person name="Op den Camp H."/>
            <person name="Overmann J."/>
            <person name="Amann R."/>
            <person name="Jetten M.S.M."/>
            <person name="Mascher T."/>
            <person name="Medema M.H."/>
            <person name="Devos D.P."/>
            <person name="Kaster A.-K."/>
            <person name="Ovreas L."/>
            <person name="Rohde M."/>
            <person name="Galperin M.Y."/>
            <person name="Jogler C."/>
        </authorList>
    </citation>
    <scope>NUCLEOTIDE SEQUENCE [LARGE SCALE GENOMIC DNA]</scope>
    <source>
        <strain evidence="2 3">Pan181</strain>
    </source>
</reference>
<dbReference type="SMART" id="SM00530">
    <property type="entry name" value="HTH_XRE"/>
    <property type="match status" value="1"/>
</dbReference>
<dbReference type="KEGG" id="amuc:Pan181_45570"/>
<proteinExistence type="predicted"/>
<dbReference type="CDD" id="cd00093">
    <property type="entry name" value="HTH_XRE"/>
    <property type="match status" value="1"/>
</dbReference>
<evidence type="ECO:0000313" key="2">
    <source>
        <dbReference type="EMBL" id="QDU58323.1"/>
    </source>
</evidence>
<dbReference type="InterPro" id="IPR010982">
    <property type="entry name" value="Lambda_DNA-bd_dom_sf"/>
</dbReference>
<dbReference type="SUPFAM" id="SSF47413">
    <property type="entry name" value="lambda repressor-like DNA-binding domains"/>
    <property type="match status" value="1"/>
</dbReference>
<evidence type="ECO:0000259" key="1">
    <source>
        <dbReference type="PROSITE" id="PS50943"/>
    </source>
</evidence>
<evidence type="ECO:0000313" key="3">
    <source>
        <dbReference type="Proteomes" id="UP000315750"/>
    </source>
</evidence>